<evidence type="ECO:0000259" key="7">
    <source>
        <dbReference type="Pfam" id="PF00931"/>
    </source>
</evidence>
<evidence type="ECO:0000313" key="9">
    <source>
        <dbReference type="EMBL" id="GFP87576.1"/>
    </source>
</evidence>
<evidence type="ECO:0000256" key="6">
    <source>
        <dbReference type="ARBA" id="ARBA00022840"/>
    </source>
</evidence>
<reference evidence="9" key="1">
    <citation type="submission" date="2020-07" db="EMBL/GenBank/DDBJ databases">
        <title>Ethylene signaling mediates host invasion by parasitic plants.</title>
        <authorList>
            <person name="Yoshida S."/>
        </authorList>
    </citation>
    <scope>NUCLEOTIDE SEQUENCE</scope>
    <source>
        <strain evidence="9">Okayama</strain>
    </source>
</reference>
<dbReference type="PANTHER" id="PTHR23155">
    <property type="entry name" value="DISEASE RESISTANCE PROTEIN RP"/>
    <property type="match status" value="1"/>
</dbReference>
<dbReference type="EMBL" id="BMAC01000149">
    <property type="protein sequence ID" value="GFP87576.1"/>
    <property type="molecule type" value="Genomic_DNA"/>
</dbReference>
<evidence type="ECO:0000256" key="3">
    <source>
        <dbReference type="ARBA" id="ARBA00022737"/>
    </source>
</evidence>
<dbReference type="GO" id="GO:0005524">
    <property type="term" value="F:ATP binding"/>
    <property type="evidence" value="ECO:0007669"/>
    <property type="project" value="UniProtKB-KW"/>
</dbReference>
<dbReference type="InterPro" id="IPR036388">
    <property type="entry name" value="WH-like_DNA-bd_sf"/>
</dbReference>
<dbReference type="Gene3D" id="3.40.50.300">
    <property type="entry name" value="P-loop containing nucleotide triphosphate hydrolases"/>
    <property type="match status" value="1"/>
</dbReference>
<dbReference type="PANTHER" id="PTHR23155:SF1139">
    <property type="entry name" value="CC-NBS-LRR RESISTANCE PROTEIN"/>
    <property type="match status" value="1"/>
</dbReference>
<keyword evidence="2" id="KW-0433">Leucine-rich repeat</keyword>
<feature type="domain" description="Disease resistance protein winged helix" evidence="8">
    <location>
        <begin position="181"/>
        <end position="246"/>
    </location>
</feature>
<name>A0A830BLB7_9LAMI</name>
<dbReference type="Proteomes" id="UP000653305">
    <property type="component" value="Unassembled WGS sequence"/>
</dbReference>
<dbReference type="InterPro" id="IPR002182">
    <property type="entry name" value="NB-ARC"/>
</dbReference>
<organism evidence="9 10">
    <name type="scientific">Phtheirospermum japonicum</name>
    <dbReference type="NCBI Taxonomy" id="374723"/>
    <lineage>
        <taxon>Eukaryota</taxon>
        <taxon>Viridiplantae</taxon>
        <taxon>Streptophyta</taxon>
        <taxon>Embryophyta</taxon>
        <taxon>Tracheophyta</taxon>
        <taxon>Spermatophyta</taxon>
        <taxon>Magnoliopsida</taxon>
        <taxon>eudicotyledons</taxon>
        <taxon>Gunneridae</taxon>
        <taxon>Pentapetalae</taxon>
        <taxon>asterids</taxon>
        <taxon>lamiids</taxon>
        <taxon>Lamiales</taxon>
        <taxon>Orobanchaceae</taxon>
        <taxon>Orobanchaceae incertae sedis</taxon>
        <taxon>Phtheirospermum</taxon>
    </lineage>
</organism>
<evidence type="ECO:0000256" key="5">
    <source>
        <dbReference type="ARBA" id="ARBA00022821"/>
    </source>
</evidence>
<gene>
    <name evidence="9" type="ORF">PHJA_000901300</name>
</gene>
<keyword evidence="4" id="KW-0547">Nucleotide-binding</keyword>
<proteinExistence type="inferred from homology"/>
<dbReference type="FunFam" id="1.10.10.10:FF:000322">
    <property type="entry name" value="Probable disease resistance protein At1g63360"/>
    <property type="match status" value="1"/>
</dbReference>
<protein>
    <submittedName>
        <fullName evidence="9">Putative disease resistance protein rga3</fullName>
    </submittedName>
</protein>
<accession>A0A830BLB7</accession>
<dbReference type="AlphaFoldDB" id="A0A830BLB7"/>
<evidence type="ECO:0000256" key="2">
    <source>
        <dbReference type="ARBA" id="ARBA00022614"/>
    </source>
</evidence>
<dbReference type="Pfam" id="PF23559">
    <property type="entry name" value="WHD_DRP"/>
    <property type="match status" value="1"/>
</dbReference>
<evidence type="ECO:0000259" key="8">
    <source>
        <dbReference type="Pfam" id="PF23559"/>
    </source>
</evidence>
<dbReference type="InterPro" id="IPR042197">
    <property type="entry name" value="Apaf_helical"/>
</dbReference>
<comment type="similarity">
    <text evidence="1">Belongs to the disease resistance NB-LRR family.</text>
</comment>
<dbReference type="GO" id="GO:0043531">
    <property type="term" value="F:ADP binding"/>
    <property type="evidence" value="ECO:0007669"/>
    <property type="project" value="InterPro"/>
</dbReference>
<dbReference type="InterPro" id="IPR058922">
    <property type="entry name" value="WHD_DRP"/>
</dbReference>
<dbReference type="PRINTS" id="PR00364">
    <property type="entry name" value="DISEASERSIST"/>
</dbReference>
<feature type="domain" description="NB-ARC" evidence="7">
    <location>
        <begin position="13"/>
        <end position="98"/>
    </location>
</feature>
<dbReference type="Pfam" id="PF00931">
    <property type="entry name" value="NB-ARC"/>
    <property type="match status" value="1"/>
</dbReference>
<dbReference type="Gene3D" id="1.10.8.430">
    <property type="entry name" value="Helical domain of apoptotic protease-activating factors"/>
    <property type="match status" value="1"/>
</dbReference>
<evidence type="ECO:0000256" key="1">
    <source>
        <dbReference type="ARBA" id="ARBA00008894"/>
    </source>
</evidence>
<dbReference type="GO" id="GO:0098542">
    <property type="term" value="P:defense response to other organism"/>
    <property type="evidence" value="ECO:0007669"/>
    <property type="project" value="TreeGrafter"/>
</dbReference>
<sequence length="281" mass="31734">MKKSNFKLGKLFCKKLQEHLGTKRYLLVLGDVWDEERDKWDSFVNSLSGISSATGNYMIVTTRSQVVASIVKTLRIHELENLSGDDCRSIIKAKAFINSGDIPMEFETVGRNIAERCRGLPLAAKVVGGLLHDKSKDEWQEIEINSLSDFGNDQNTISKILKLSFDHLSPSLKKCFAYCSIFPKGYRIEKEQLIELWMAEGFLQTETTVCKIFNLLLQNSLLQVVERDDYGNVTHCNMHDLVHDLAFSVLCENDNVKDGICQRRYIGYESGGDGLLSIPKG</sequence>
<dbReference type="OrthoDB" id="1001875at2759"/>
<dbReference type="SUPFAM" id="SSF52540">
    <property type="entry name" value="P-loop containing nucleoside triphosphate hydrolases"/>
    <property type="match status" value="1"/>
</dbReference>
<evidence type="ECO:0000256" key="4">
    <source>
        <dbReference type="ARBA" id="ARBA00022741"/>
    </source>
</evidence>
<dbReference type="InterPro" id="IPR044974">
    <property type="entry name" value="Disease_R_plants"/>
</dbReference>
<keyword evidence="3" id="KW-0677">Repeat</keyword>
<keyword evidence="10" id="KW-1185">Reference proteome</keyword>
<dbReference type="Gene3D" id="1.10.10.10">
    <property type="entry name" value="Winged helix-like DNA-binding domain superfamily/Winged helix DNA-binding domain"/>
    <property type="match status" value="1"/>
</dbReference>
<keyword evidence="5" id="KW-0611">Plant defense</keyword>
<dbReference type="InterPro" id="IPR027417">
    <property type="entry name" value="P-loop_NTPase"/>
</dbReference>
<keyword evidence="6" id="KW-0067">ATP-binding</keyword>
<evidence type="ECO:0000313" key="10">
    <source>
        <dbReference type="Proteomes" id="UP000653305"/>
    </source>
</evidence>
<comment type="caution">
    <text evidence="9">The sequence shown here is derived from an EMBL/GenBank/DDBJ whole genome shotgun (WGS) entry which is preliminary data.</text>
</comment>